<dbReference type="RefSeq" id="WP_188897746.1">
    <property type="nucleotide sequence ID" value="NZ_BMKS01000001.1"/>
</dbReference>
<dbReference type="Pfam" id="PF00441">
    <property type="entry name" value="Acyl-CoA_dh_1"/>
    <property type="match status" value="1"/>
</dbReference>
<organism evidence="10 11">
    <name type="scientific">Caldovatus sediminis</name>
    <dbReference type="NCBI Taxonomy" id="2041189"/>
    <lineage>
        <taxon>Bacteria</taxon>
        <taxon>Pseudomonadati</taxon>
        <taxon>Pseudomonadota</taxon>
        <taxon>Alphaproteobacteria</taxon>
        <taxon>Acetobacterales</taxon>
        <taxon>Roseomonadaceae</taxon>
        <taxon>Caldovatus</taxon>
    </lineage>
</organism>
<evidence type="ECO:0000256" key="6">
    <source>
        <dbReference type="RuleBase" id="RU362125"/>
    </source>
</evidence>
<dbReference type="GO" id="GO:0050660">
    <property type="term" value="F:flavin adenine dinucleotide binding"/>
    <property type="evidence" value="ECO:0007669"/>
    <property type="project" value="InterPro"/>
</dbReference>
<proteinExistence type="inferred from homology"/>
<dbReference type="Gene3D" id="1.20.140.10">
    <property type="entry name" value="Butyryl-CoA Dehydrogenase, subunit A, domain 3"/>
    <property type="match status" value="1"/>
</dbReference>
<dbReference type="AlphaFoldDB" id="A0A8J2Z834"/>
<dbReference type="Proteomes" id="UP000597507">
    <property type="component" value="Unassembled WGS sequence"/>
</dbReference>
<accession>A0A8J2Z834</accession>
<protein>
    <submittedName>
        <fullName evidence="10">Acyl-CoA dehydrogenase</fullName>
    </submittedName>
</protein>
<evidence type="ECO:0000259" key="8">
    <source>
        <dbReference type="Pfam" id="PF02770"/>
    </source>
</evidence>
<dbReference type="InterPro" id="IPR037069">
    <property type="entry name" value="AcylCoA_DH/ox_N_sf"/>
</dbReference>
<comment type="caution">
    <text evidence="10">The sequence shown here is derived from an EMBL/GenBank/DDBJ whole genome shotgun (WGS) entry which is preliminary data.</text>
</comment>
<dbReference type="GO" id="GO:0005737">
    <property type="term" value="C:cytoplasm"/>
    <property type="evidence" value="ECO:0007669"/>
    <property type="project" value="TreeGrafter"/>
</dbReference>
<keyword evidence="3 6" id="KW-0285">Flavoprotein</keyword>
<dbReference type="PIRSF" id="PIRSF016578">
    <property type="entry name" value="HsaA"/>
    <property type="match status" value="1"/>
</dbReference>
<evidence type="ECO:0000256" key="2">
    <source>
        <dbReference type="ARBA" id="ARBA00009347"/>
    </source>
</evidence>
<dbReference type="InterPro" id="IPR006091">
    <property type="entry name" value="Acyl-CoA_Oxase/DH_mid-dom"/>
</dbReference>
<dbReference type="InterPro" id="IPR009075">
    <property type="entry name" value="AcylCo_DH/oxidase_C"/>
</dbReference>
<evidence type="ECO:0000259" key="9">
    <source>
        <dbReference type="Pfam" id="PF02771"/>
    </source>
</evidence>
<dbReference type="InterPro" id="IPR013786">
    <property type="entry name" value="AcylCoA_DH/ox_N"/>
</dbReference>
<reference evidence="10 11" key="1">
    <citation type="journal article" date="2014" name="Int. J. Syst. Evol. Microbiol.">
        <title>Complete genome sequence of Corynebacterium casei LMG S-19264T (=DSM 44701T), isolated from a smear-ripened cheese.</title>
        <authorList>
            <consortium name="US DOE Joint Genome Institute (JGI-PGF)"/>
            <person name="Walter F."/>
            <person name="Albersmeier A."/>
            <person name="Kalinowski J."/>
            <person name="Ruckert C."/>
        </authorList>
    </citation>
    <scope>NUCLEOTIDE SEQUENCE [LARGE SCALE GENOMIC DNA]</scope>
    <source>
        <strain evidence="10 11">CGMCC 1.16330</strain>
    </source>
</reference>
<dbReference type="Gene3D" id="1.10.540.10">
    <property type="entry name" value="Acyl-CoA dehydrogenase/oxidase, N-terminal domain"/>
    <property type="match status" value="1"/>
</dbReference>
<evidence type="ECO:0000256" key="4">
    <source>
        <dbReference type="ARBA" id="ARBA00022827"/>
    </source>
</evidence>
<dbReference type="PANTHER" id="PTHR48083">
    <property type="entry name" value="MEDIUM-CHAIN SPECIFIC ACYL-COA DEHYDROGENASE, MITOCHONDRIAL-RELATED"/>
    <property type="match status" value="1"/>
</dbReference>
<dbReference type="FunFam" id="1.20.140.10:FF:000001">
    <property type="entry name" value="Acyl-CoA dehydrogenase"/>
    <property type="match status" value="1"/>
</dbReference>
<comment type="cofactor">
    <cofactor evidence="1 6">
        <name>FAD</name>
        <dbReference type="ChEBI" id="CHEBI:57692"/>
    </cofactor>
</comment>
<dbReference type="EMBL" id="BMKS01000001">
    <property type="protein sequence ID" value="GGG18386.1"/>
    <property type="molecule type" value="Genomic_DNA"/>
</dbReference>
<dbReference type="SUPFAM" id="SSF56645">
    <property type="entry name" value="Acyl-CoA dehydrogenase NM domain-like"/>
    <property type="match status" value="1"/>
</dbReference>
<dbReference type="CDD" id="cd00567">
    <property type="entry name" value="ACAD"/>
    <property type="match status" value="1"/>
</dbReference>
<gene>
    <name evidence="10" type="primary">acd</name>
    <name evidence="10" type="ORF">GCM10010964_03270</name>
</gene>
<evidence type="ECO:0000259" key="7">
    <source>
        <dbReference type="Pfam" id="PF00441"/>
    </source>
</evidence>
<dbReference type="InterPro" id="IPR046373">
    <property type="entry name" value="Acyl-CoA_Oxase/DH_mid-dom_sf"/>
</dbReference>
<evidence type="ECO:0000256" key="5">
    <source>
        <dbReference type="ARBA" id="ARBA00023002"/>
    </source>
</evidence>
<dbReference type="Gene3D" id="2.40.110.10">
    <property type="entry name" value="Butyryl-CoA Dehydrogenase, subunit A, domain 2"/>
    <property type="match status" value="1"/>
</dbReference>
<keyword evidence="11" id="KW-1185">Reference proteome</keyword>
<keyword evidence="5 6" id="KW-0560">Oxidoreductase</keyword>
<dbReference type="SUPFAM" id="SSF47203">
    <property type="entry name" value="Acyl-CoA dehydrogenase C-terminal domain-like"/>
    <property type="match status" value="1"/>
</dbReference>
<dbReference type="InterPro" id="IPR009100">
    <property type="entry name" value="AcylCoA_DH/oxidase_NM_dom_sf"/>
</dbReference>
<evidence type="ECO:0000313" key="11">
    <source>
        <dbReference type="Proteomes" id="UP000597507"/>
    </source>
</evidence>
<dbReference type="InterPro" id="IPR050741">
    <property type="entry name" value="Acyl-CoA_dehydrogenase"/>
</dbReference>
<feature type="domain" description="Acyl-CoA dehydrogenase/oxidase N-terminal" evidence="9">
    <location>
        <begin position="15"/>
        <end position="133"/>
    </location>
</feature>
<dbReference type="PANTHER" id="PTHR48083:SF2">
    <property type="entry name" value="MEDIUM-CHAIN SPECIFIC ACYL-COA DEHYDROGENASE, MITOCHONDRIAL"/>
    <property type="match status" value="1"/>
</dbReference>
<evidence type="ECO:0000256" key="1">
    <source>
        <dbReference type="ARBA" id="ARBA00001974"/>
    </source>
</evidence>
<comment type="similarity">
    <text evidence="2 6">Belongs to the acyl-CoA dehydrogenase family.</text>
</comment>
<dbReference type="Pfam" id="PF02771">
    <property type="entry name" value="Acyl-CoA_dh_N"/>
    <property type="match status" value="1"/>
</dbReference>
<evidence type="ECO:0000256" key="3">
    <source>
        <dbReference type="ARBA" id="ARBA00022630"/>
    </source>
</evidence>
<evidence type="ECO:0000313" key="10">
    <source>
        <dbReference type="EMBL" id="GGG18386.1"/>
    </source>
</evidence>
<feature type="domain" description="Acyl-CoA oxidase/dehydrogenase middle" evidence="8">
    <location>
        <begin position="138"/>
        <end position="230"/>
    </location>
</feature>
<keyword evidence="4 6" id="KW-0274">FAD</keyword>
<dbReference type="Pfam" id="PF02770">
    <property type="entry name" value="Acyl-CoA_dh_M"/>
    <property type="match status" value="1"/>
</dbReference>
<name>A0A8J2Z834_9PROT</name>
<dbReference type="InterPro" id="IPR036250">
    <property type="entry name" value="AcylCo_DH-like_C"/>
</dbReference>
<feature type="domain" description="Acyl-CoA dehydrogenase/oxidase C-terminal" evidence="7">
    <location>
        <begin position="242"/>
        <end position="391"/>
    </location>
</feature>
<sequence length="395" mass="43686">MSTIIEPGAGADLAEEHRMVRDLVVRFVERDLMPLEPAVLAREARGERYALTPEEEGPLLAKCKELGLWGLDVPEEFGGADLPLAALMAIEEEMGRTVTPFVFPPDSPNLHMLLAVANAEQREKYLRPYATGEARSSIAISEPGAGGDPAGMTTRAVKDGSDWVINGRKIWVSGVPRADFVIVMARTGEGKREEGMTAFIVERDQKGFIIEREIAMIGGRRTYELVFEDCRVPESRVLGELGKGYAPMQLRLNVRRLQMGARCTGIARRALAMMCEHAKQRVTFGVKLADRQAIQWWIADAATRIHICRLMVRDAAAKLDAGADVRNEASMIKVFGTEMAQSVVDNAMQCFGAMGMTKELPLQLLAQQVRVMRIYEGPSEVHRMAIARRVLKAHG</sequence>
<dbReference type="FunFam" id="2.40.110.10:FF:000002">
    <property type="entry name" value="Acyl-CoA dehydrogenase fadE12"/>
    <property type="match status" value="1"/>
</dbReference>
<dbReference type="GO" id="GO:0003995">
    <property type="term" value="F:acyl-CoA dehydrogenase activity"/>
    <property type="evidence" value="ECO:0007669"/>
    <property type="project" value="TreeGrafter"/>
</dbReference>
<dbReference type="GO" id="GO:0033539">
    <property type="term" value="P:fatty acid beta-oxidation using acyl-CoA dehydrogenase"/>
    <property type="evidence" value="ECO:0007669"/>
    <property type="project" value="TreeGrafter"/>
</dbReference>